<evidence type="ECO:0000256" key="1">
    <source>
        <dbReference type="ARBA" id="ARBA00004651"/>
    </source>
</evidence>
<dbReference type="Pfam" id="PF02322">
    <property type="entry name" value="Cyt_bd_oxida_II"/>
    <property type="match status" value="1"/>
</dbReference>
<feature type="transmembrane region" description="Helical" evidence="7">
    <location>
        <begin position="149"/>
        <end position="176"/>
    </location>
</feature>
<feature type="transmembrane region" description="Helical" evidence="7">
    <location>
        <begin position="254"/>
        <end position="280"/>
    </location>
</feature>
<keyword evidence="5 7" id="KW-1133">Transmembrane helix</keyword>
<evidence type="ECO:0000256" key="6">
    <source>
        <dbReference type="ARBA" id="ARBA00023136"/>
    </source>
</evidence>
<dbReference type="GO" id="GO:0070069">
    <property type="term" value="C:cytochrome complex"/>
    <property type="evidence" value="ECO:0007669"/>
    <property type="project" value="TreeGrafter"/>
</dbReference>
<dbReference type="GO" id="GO:0019646">
    <property type="term" value="P:aerobic electron transport chain"/>
    <property type="evidence" value="ECO:0007669"/>
    <property type="project" value="TreeGrafter"/>
</dbReference>
<dbReference type="AlphaFoldDB" id="A0A7C9TGX7"/>
<keyword evidence="6 7" id="KW-0472">Membrane</keyword>
<keyword evidence="4 7" id="KW-0812">Transmembrane</keyword>
<dbReference type="GO" id="GO:0009055">
    <property type="term" value="F:electron transfer activity"/>
    <property type="evidence" value="ECO:0007669"/>
    <property type="project" value="TreeGrafter"/>
</dbReference>
<feature type="transmembrane region" description="Helical" evidence="7">
    <location>
        <begin position="219"/>
        <end position="242"/>
    </location>
</feature>
<feature type="transmembrane region" description="Helical" evidence="7">
    <location>
        <begin position="188"/>
        <end position="207"/>
    </location>
</feature>
<feature type="transmembrane region" description="Helical" evidence="7">
    <location>
        <begin position="300"/>
        <end position="322"/>
    </location>
</feature>
<comment type="subcellular location">
    <subcellularLocation>
        <location evidence="1">Cell membrane</location>
        <topology evidence="1">Multi-pass membrane protein</topology>
    </subcellularLocation>
</comment>
<feature type="transmembrane region" description="Helical" evidence="7">
    <location>
        <begin position="6"/>
        <end position="28"/>
    </location>
</feature>
<evidence type="ECO:0000256" key="3">
    <source>
        <dbReference type="ARBA" id="ARBA00022475"/>
    </source>
</evidence>
<name>A0A7C9TGX7_9BURK</name>
<evidence type="ECO:0000313" key="8">
    <source>
        <dbReference type="EMBL" id="NDY90139.1"/>
    </source>
</evidence>
<reference evidence="8 9" key="1">
    <citation type="submission" date="2020-02" db="EMBL/GenBank/DDBJ databases">
        <title>Ideonella bacterium strain TBM-1.</title>
        <authorList>
            <person name="Chen W.-M."/>
        </authorList>
    </citation>
    <scope>NUCLEOTIDE SEQUENCE [LARGE SCALE GENOMIC DNA]</scope>
    <source>
        <strain evidence="8 9">TBM-1</strain>
    </source>
</reference>
<evidence type="ECO:0000313" key="9">
    <source>
        <dbReference type="Proteomes" id="UP000484255"/>
    </source>
</evidence>
<dbReference type="GO" id="GO:0005886">
    <property type="term" value="C:plasma membrane"/>
    <property type="evidence" value="ECO:0007669"/>
    <property type="project" value="UniProtKB-SubCell"/>
</dbReference>
<evidence type="ECO:0000256" key="5">
    <source>
        <dbReference type="ARBA" id="ARBA00022989"/>
    </source>
</evidence>
<dbReference type="GO" id="GO:0016682">
    <property type="term" value="F:oxidoreductase activity, acting on diphenols and related substances as donors, oxygen as acceptor"/>
    <property type="evidence" value="ECO:0007669"/>
    <property type="project" value="TreeGrafter"/>
</dbReference>
<protein>
    <submittedName>
        <fullName evidence="8">Cytochrome d ubiquinol oxidase subunit II</fullName>
    </submittedName>
</protein>
<keyword evidence="3" id="KW-1003">Cell membrane</keyword>
<dbReference type="Proteomes" id="UP000484255">
    <property type="component" value="Unassembled WGS sequence"/>
</dbReference>
<evidence type="ECO:0000256" key="2">
    <source>
        <dbReference type="ARBA" id="ARBA00007543"/>
    </source>
</evidence>
<dbReference type="EMBL" id="JAAGOH010000002">
    <property type="protein sequence ID" value="NDY90139.1"/>
    <property type="molecule type" value="Genomic_DNA"/>
</dbReference>
<dbReference type="InterPro" id="IPR003317">
    <property type="entry name" value="Cyt-d_oxidase_su2"/>
</dbReference>
<organism evidence="8 9">
    <name type="scientific">Ideonella livida</name>
    <dbReference type="NCBI Taxonomy" id="2707176"/>
    <lineage>
        <taxon>Bacteria</taxon>
        <taxon>Pseudomonadati</taxon>
        <taxon>Pseudomonadota</taxon>
        <taxon>Betaproteobacteria</taxon>
        <taxon>Burkholderiales</taxon>
        <taxon>Sphaerotilaceae</taxon>
        <taxon>Ideonella</taxon>
    </lineage>
</organism>
<gene>
    <name evidence="8" type="ORF">G3A44_02910</name>
</gene>
<proteinExistence type="inferred from homology"/>
<comment type="caution">
    <text evidence="8">The sequence shown here is derived from an EMBL/GenBank/DDBJ whole genome shotgun (WGS) entry which is preliminary data.</text>
</comment>
<feature type="transmembrane region" description="Helical" evidence="7">
    <location>
        <begin position="86"/>
        <end position="105"/>
    </location>
</feature>
<sequence length="336" mass="35685">METMDLSTWLPLGLMAVMGLALLAYVVLDGYDLGVGLLMPFAAETDQDVMVASIGPFWDANETWLVLGVGLLLVAFPHAHGVVLSALYLPVTVMLVGLILRGVAFEFRAKAQAAHRRLWNALFSVGSLVAALAQGWMLGAYVTGFAPGIWAQCFSLGVALTLPAAYALLGAGWLLMKTEGALQRQALAWGRAAFWPMVLALLGISLATPVVSPTVMDKWFSMPGLLLLLPVPGACAVALAAIHHVLHRPRTVVAGYGGLVFLGTVLLFVLAFLGLAYSLYPYVVIDRLTVWQAASATESLRVIAIGLGLTLPVIVGYTVFLYRVFGGKAQALSYGG</sequence>
<feature type="transmembrane region" description="Helical" evidence="7">
    <location>
        <begin position="117"/>
        <end position="137"/>
    </location>
</feature>
<dbReference type="PANTHER" id="PTHR43141">
    <property type="entry name" value="CYTOCHROME BD2 SUBUNIT II"/>
    <property type="match status" value="1"/>
</dbReference>
<evidence type="ECO:0000256" key="7">
    <source>
        <dbReference type="SAM" id="Phobius"/>
    </source>
</evidence>
<evidence type="ECO:0000256" key="4">
    <source>
        <dbReference type="ARBA" id="ARBA00022692"/>
    </source>
</evidence>
<comment type="similarity">
    <text evidence="2">Belongs to the cytochrome ubiquinol oxidase subunit 2 family.</text>
</comment>
<keyword evidence="9" id="KW-1185">Reference proteome</keyword>
<accession>A0A7C9TGX7</accession>
<dbReference type="PANTHER" id="PTHR43141:SF2">
    <property type="entry name" value="BLR3729 PROTEIN"/>
    <property type="match status" value="1"/>
</dbReference>